<feature type="compositionally biased region" description="Basic residues" evidence="1">
    <location>
        <begin position="42"/>
        <end position="51"/>
    </location>
</feature>
<dbReference type="AlphaFoldDB" id="A0AAN5ANP7"/>
<evidence type="ECO:0000313" key="2">
    <source>
        <dbReference type="EMBL" id="GJM63551.1"/>
    </source>
</evidence>
<feature type="region of interest" description="Disordered" evidence="1">
    <location>
        <begin position="34"/>
        <end position="87"/>
    </location>
</feature>
<gene>
    <name evidence="2" type="ORF">PEDI_41030</name>
</gene>
<comment type="caution">
    <text evidence="2">The sequence shown here is derived from an EMBL/GenBank/DDBJ whole genome shotgun (WGS) entry which is preliminary data.</text>
</comment>
<evidence type="ECO:0000256" key="1">
    <source>
        <dbReference type="SAM" id="MobiDB-lite"/>
    </source>
</evidence>
<keyword evidence="3" id="KW-1185">Reference proteome</keyword>
<accession>A0AAN5ANP7</accession>
<protein>
    <submittedName>
        <fullName evidence="2">Uncharacterized protein</fullName>
    </submittedName>
</protein>
<dbReference type="RefSeq" id="WP_338238704.1">
    <property type="nucleotide sequence ID" value="NZ_BQKE01000003.1"/>
</dbReference>
<evidence type="ECO:0000313" key="3">
    <source>
        <dbReference type="Proteomes" id="UP001310022"/>
    </source>
</evidence>
<proteinExistence type="predicted"/>
<name>A0AAN5ANP7_9BACT</name>
<sequence length="87" mass="10749">MSSDLFAQEGARKRRLKKYERLLKEDQRLRNWTHAREQKKMNGLKRKHKRSFSAFKGQKKTSSPAQLRRRHRRSQKELKRYYAAYRQ</sequence>
<dbReference type="EMBL" id="BQKE01000003">
    <property type="protein sequence ID" value="GJM63551.1"/>
    <property type="molecule type" value="Genomic_DNA"/>
</dbReference>
<dbReference type="Proteomes" id="UP001310022">
    <property type="component" value="Unassembled WGS sequence"/>
</dbReference>
<organism evidence="2 3">
    <name type="scientific">Persicobacter diffluens</name>
    <dbReference type="NCBI Taxonomy" id="981"/>
    <lineage>
        <taxon>Bacteria</taxon>
        <taxon>Pseudomonadati</taxon>
        <taxon>Bacteroidota</taxon>
        <taxon>Cytophagia</taxon>
        <taxon>Cytophagales</taxon>
        <taxon>Persicobacteraceae</taxon>
        <taxon>Persicobacter</taxon>
    </lineage>
</organism>
<reference evidence="2 3" key="1">
    <citation type="submission" date="2021-12" db="EMBL/GenBank/DDBJ databases">
        <title>Genome sequencing of bacteria with rrn-lacking chromosome and rrn-plasmid.</title>
        <authorList>
            <person name="Anda M."/>
            <person name="Iwasaki W."/>
        </authorList>
    </citation>
    <scope>NUCLEOTIDE SEQUENCE [LARGE SCALE GENOMIC DNA]</scope>
    <source>
        <strain evidence="2 3">NBRC 15940</strain>
    </source>
</reference>